<keyword evidence="3 9" id="KW-0812">Transmembrane</keyword>
<feature type="transmembrane region" description="Helical" evidence="10">
    <location>
        <begin position="180"/>
        <end position="204"/>
    </location>
</feature>
<evidence type="ECO:0000256" key="1">
    <source>
        <dbReference type="ARBA" id="ARBA00004141"/>
    </source>
</evidence>
<name>A7SAY6_NEMVE</name>
<dbReference type="OMA" id="IMASIWG"/>
<dbReference type="AlphaFoldDB" id="A7SAY6"/>
<organism evidence="12 13">
    <name type="scientific">Nematostella vectensis</name>
    <name type="common">Starlet sea anemone</name>
    <dbReference type="NCBI Taxonomy" id="45351"/>
    <lineage>
        <taxon>Eukaryota</taxon>
        <taxon>Metazoa</taxon>
        <taxon>Cnidaria</taxon>
        <taxon>Anthozoa</taxon>
        <taxon>Hexacorallia</taxon>
        <taxon>Actiniaria</taxon>
        <taxon>Edwardsiidae</taxon>
        <taxon>Nematostella</taxon>
    </lineage>
</organism>
<evidence type="ECO:0000256" key="4">
    <source>
        <dbReference type="ARBA" id="ARBA00022989"/>
    </source>
</evidence>
<keyword evidence="7 9" id="KW-0675">Receptor</keyword>
<evidence type="ECO:0000256" key="5">
    <source>
        <dbReference type="ARBA" id="ARBA00023040"/>
    </source>
</evidence>
<dbReference type="GO" id="GO:0007602">
    <property type="term" value="P:phototransduction"/>
    <property type="evidence" value="ECO:0000318"/>
    <property type="project" value="GO_Central"/>
</dbReference>
<evidence type="ECO:0000313" key="12">
    <source>
        <dbReference type="EMBL" id="EDO39131.1"/>
    </source>
</evidence>
<dbReference type="PANTHER" id="PTHR24240">
    <property type="entry name" value="OPSIN"/>
    <property type="match status" value="1"/>
</dbReference>
<dbReference type="PRINTS" id="PR00237">
    <property type="entry name" value="GPCRRHODOPSN"/>
</dbReference>
<keyword evidence="13" id="KW-1185">Reference proteome</keyword>
<proteinExistence type="inferred from homology"/>
<dbReference type="Gene3D" id="1.20.1070.10">
    <property type="entry name" value="Rhodopsin 7-helix transmembrane proteins"/>
    <property type="match status" value="1"/>
</dbReference>
<dbReference type="SUPFAM" id="SSF81321">
    <property type="entry name" value="Family A G protein-coupled receptor-like"/>
    <property type="match status" value="1"/>
</dbReference>
<feature type="domain" description="G-protein coupled receptors family 1 profile" evidence="11">
    <location>
        <begin position="40"/>
        <end position="288"/>
    </location>
</feature>
<dbReference type="SMART" id="SM01381">
    <property type="entry name" value="7TM_GPCR_Srsx"/>
    <property type="match status" value="1"/>
</dbReference>
<feature type="transmembrane region" description="Helical" evidence="10">
    <location>
        <begin position="98"/>
        <end position="119"/>
    </location>
</feature>
<comment type="subcellular location">
    <subcellularLocation>
        <location evidence="1">Membrane</location>
        <topology evidence="1">Multi-pass membrane protein</topology>
    </subcellularLocation>
</comment>
<dbReference type="PRINTS" id="PR01012">
    <property type="entry name" value="NRPEPTIDEYR"/>
</dbReference>
<dbReference type="GO" id="GO:0005886">
    <property type="term" value="C:plasma membrane"/>
    <property type="evidence" value="ECO:0000318"/>
    <property type="project" value="GO_Central"/>
</dbReference>
<dbReference type="InParanoid" id="A7SAY6"/>
<dbReference type="PROSITE" id="PS50262">
    <property type="entry name" value="G_PROTEIN_RECEP_F1_2"/>
    <property type="match status" value="1"/>
</dbReference>
<protein>
    <recommendedName>
        <fullName evidence="11">G-protein coupled receptors family 1 profile domain-containing protein</fullName>
    </recommendedName>
</protein>
<dbReference type="InterPro" id="IPR000276">
    <property type="entry name" value="GPCR_Rhodpsn"/>
</dbReference>
<evidence type="ECO:0000313" key="13">
    <source>
        <dbReference type="Proteomes" id="UP000001593"/>
    </source>
</evidence>
<dbReference type="CDD" id="cd00637">
    <property type="entry name" value="7tm_classA_rhodopsin-like"/>
    <property type="match status" value="1"/>
</dbReference>
<dbReference type="PhylomeDB" id="A7SAY6"/>
<evidence type="ECO:0000256" key="6">
    <source>
        <dbReference type="ARBA" id="ARBA00023136"/>
    </source>
</evidence>
<dbReference type="InterPro" id="IPR017452">
    <property type="entry name" value="GPCR_Rhodpsn_7TM"/>
</dbReference>
<dbReference type="GO" id="GO:0008020">
    <property type="term" value="F:G protein-coupled photoreceptor activity"/>
    <property type="evidence" value="ECO:0000318"/>
    <property type="project" value="GO_Central"/>
</dbReference>
<feature type="transmembrane region" description="Helical" evidence="10">
    <location>
        <begin position="235"/>
        <end position="252"/>
    </location>
</feature>
<gene>
    <name evidence="12" type="ORF">NEMVEDRAFT_v1g209463</name>
</gene>
<dbReference type="GO" id="GO:0007186">
    <property type="term" value="P:G protein-coupled receptor signaling pathway"/>
    <property type="evidence" value="ECO:0000318"/>
    <property type="project" value="GO_Central"/>
</dbReference>
<comment type="similarity">
    <text evidence="2 9">Belongs to the G-protein coupled receptor 1 family.</text>
</comment>
<dbReference type="Pfam" id="PF00001">
    <property type="entry name" value="7tm_1"/>
    <property type="match status" value="1"/>
</dbReference>
<keyword evidence="4 10" id="KW-1133">Transmembrane helix</keyword>
<evidence type="ECO:0000256" key="10">
    <source>
        <dbReference type="SAM" id="Phobius"/>
    </source>
</evidence>
<keyword evidence="6 10" id="KW-0472">Membrane</keyword>
<dbReference type="FunFam" id="1.20.1070.10:FF:000695">
    <property type="entry name" value="Predicted protein"/>
    <property type="match status" value="1"/>
</dbReference>
<evidence type="ECO:0000256" key="7">
    <source>
        <dbReference type="ARBA" id="ARBA00023170"/>
    </source>
</evidence>
<dbReference type="PROSITE" id="PS00237">
    <property type="entry name" value="G_PROTEIN_RECEP_F1_1"/>
    <property type="match status" value="1"/>
</dbReference>
<dbReference type="EMBL" id="DS469612">
    <property type="protein sequence ID" value="EDO39131.1"/>
    <property type="molecule type" value="Genomic_DNA"/>
</dbReference>
<dbReference type="eggNOG" id="KOG3656">
    <property type="taxonomic scope" value="Eukaryota"/>
</dbReference>
<dbReference type="GO" id="GO:0071482">
    <property type="term" value="P:cellular response to light stimulus"/>
    <property type="evidence" value="ECO:0000318"/>
    <property type="project" value="GO_Central"/>
</dbReference>
<sequence length="328" mass="36745">MNGSLESLAKLQSVLSSRSNAQVAFEAGLFVIIFITTVVGNSLTIFIVIRNKSLRTIPNMFVISLAVADLGMGCLSMHLLVTVLITSEWIFGELICQYQGFISILMAASSTQTLAWTAVNRFFSVCKSQKYRKIFSWRNTTLIMASIWGLSLLAPLPYVVSGNRFVFNAGKFFCYLDVKAGWFTGFLVAVYVGISTNVIFYCYFRVFKSVREHKKKLLQSRETTLSVEEIKITRTLFVIVVVFMLCWGPVLIMDFIDTFSGDYTIPREGYTAYTFLASLSSAVNAVIYGIMNPKFKKEYLRIMLCKTLRGVPVETTVQAVRITAASVA</sequence>
<dbReference type="InterPro" id="IPR000611">
    <property type="entry name" value="NPY_rcpt"/>
</dbReference>
<dbReference type="Proteomes" id="UP000001593">
    <property type="component" value="Unassembled WGS sequence"/>
</dbReference>
<feature type="transmembrane region" description="Helical" evidence="10">
    <location>
        <begin position="27"/>
        <end position="49"/>
    </location>
</feature>
<dbReference type="HOGENOM" id="CLU_009579_3_3_1"/>
<feature type="transmembrane region" description="Helical" evidence="10">
    <location>
        <begin position="140"/>
        <end position="160"/>
    </location>
</feature>
<evidence type="ECO:0000256" key="8">
    <source>
        <dbReference type="ARBA" id="ARBA00023224"/>
    </source>
</evidence>
<feature type="transmembrane region" description="Helical" evidence="10">
    <location>
        <begin position="61"/>
        <end position="86"/>
    </location>
</feature>
<accession>A7SAY6</accession>
<evidence type="ECO:0000256" key="3">
    <source>
        <dbReference type="ARBA" id="ARBA00022692"/>
    </source>
</evidence>
<dbReference type="FunCoup" id="A7SAY6">
    <property type="interactions" value="145"/>
</dbReference>
<evidence type="ECO:0000259" key="11">
    <source>
        <dbReference type="PROSITE" id="PS50262"/>
    </source>
</evidence>
<evidence type="ECO:0000256" key="2">
    <source>
        <dbReference type="ARBA" id="ARBA00010663"/>
    </source>
</evidence>
<evidence type="ECO:0000256" key="9">
    <source>
        <dbReference type="RuleBase" id="RU000688"/>
    </source>
</evidence>
<dbReference type="STRING" id="45351.A7SAY6"/>
<reference evidence="12 13" key="1">
    <citation type="journal article" date="2007" name="Science">
        <title>Sea anemone genome reveals ancestral eumetazoan gene repertoire and genomic organization.</title>
        <authorList>
            <person name="Putnam N.H."/>
            <person name="Srivastava M."/>
            <person name="Hellsten U."/>
            <person name="Dirks B."/>
            <person name="Chapman J."/>
            <person name="Salamov A."/>
            <person name="Terry A."/>
            <person name="Shapiro H."/>
            <person name="Lindquist E."/>
            <person name="Kapitonov V.V."/>
            <person name="Jurka J."/>
            <person name="Genikhovich G."/>
            <person name="Grigoriev I.V."/>
            <person name="Lucas S.M."/>
            <person name="Steele R.E."/>
            <person name="Finnerty J.R."/>
            <person name="Technau U."/>
            <person name="Martindale M.Q."/>
            <person name="Rokhsar D.S."/>
        </authorList>
    </citation>
    <scope>NUCLEOTIDE SEQUENCE [LARGE SCALE GENOMIC DNA]</scope>
    <source>
        <strain evidence="13">CH2 X CH6</strain>
    </source>
</reference>
<dbReference type="GO" id="GO:0004983">
    <property type="term" value="F:neuropeptide Y receptor activity"/>
    <property type="evidence" value="ECO:0007669"/>
    <property type="project" value="InterPro"/>
</dbReference>
<keyword evidence="5 9" id="KW-0297">G-protein coupled receptor</keyword>
<dbReference type="InterPro" id="IPR050125">
    <property type="entry name" value="GPCR_opsins"/>
</dbReference>
<feature type="transmembrane region" description="Helical" evidence="10">
    <location>
        <begin position="272"/>
        <end position="291"/>
    </location>
</feature>
<keyword evidence="8 9" id="KW-0807">Transducer</keyword>